<dbReference type="InterPro" id="IPR050135">
    <property type="entry name" value="dGTPase-like"/>
</dbReference>
<dbReference type="AlphaFoldDB" id="A0A9P6CPF6"/>
<dbReference type="GO" id="GO:0008832">
    <property type="term" value="F:dGTPase activity"/>
    <property type="evidence" value="ECO:0007669"/>
    <property type="project" value="TreeGrafter"/>
</dbReference>
<feature type="compositionally biased region" description="Polar residues" evidence="1">
    <location>
        <begin position="470"/>
        <end position="484"/>
    </location>
</feature>
<protein>
    <submittedName>
        <fullName evidence="3">HD-domain PDEase-like protein</fullName>
    </submittedName>
</protein>
<evidence type="ECO:0000259" key="2">
    <source>
        <dbReference type="SMART" id="SM00471"/>
    </source>
</evidence>
<dbReference type="SMART" id="SM00471">
    <property type="entry name" value="HDc"/>
    <property type="match status" value="1"/>
</dbReference>
<dbReference type="Proteomes" id="UP000807469">
    <property type="component" value="Unassembled WGS sequence"/>
</dbReference>
<evidence type="ECO:0000313" key="3">
    <source>
        <dbReference type="EMBL" id="KAF9474606.1"/>
    </source>
</evidence>
<feature type="compositionally biased region" description="Polar residues" evidence="1">
    <location>
        <begin position="497"/>
        <end position="530"/>
    </location>
</feature>
<evidence type="ECO:0000256" key="1">
    <source>
        <dbReference type="SAM" id="MobiDB-lite"/>
    </source>
</evidence>
<reference evidence="3" key="1">
    <citation type="submission" date="2020-11" db="EMBL/GenBank/DDBJ databases">
        <authorList>
            <consortium name="DOE Joint Genome Institute"/>
            <person name="Ahrendt S."/>
            <person name="Riley R."/>
            <person name="Andreopoulos W."/>
            <person name="Labutti K."/>
            <person name="Pangilinan J."/>
            <person name="Ruiz-Duenas F.J."/>
            <person name="Barrasa J.M."/>
            <person name="Sanchez-Garcia M."/>
            <person name="Camarero S."/>
            <person name="Miyauchi S."/>
            <person name="Serrano A."/>
            <person name="Linde D."/>
            <person name="Babiker R."/>
            <person name="Drula E."/>
            <person name="Ayuso-Fernandez I."/>
            <person name="Pacheco R."/>
            <person name="Padilla G."/>
            <person name="Ferreira P."/>
            <person name="Barriuso J."/>
            <person name="Kellner H."/>
            <person name="Castanera R."/>
            <person name="Alfaro M."/>
            <person name="Ramirez L."/>
            <person name="Pisabarro A.G."/>
            <person name="Kuo A."/>
            <person name="Tritt A."/>
            <person name="Lipzen A."/>
            <person name="He G."/>
            <person name="Yan M."/>
            <person name="Ng V."/>
            <person name="Cullen D."/>
            <person name="Martin F."/>
            <person name="Rosso M.-N."/>
            <person name="Henrissat B."/>
            <person name="Hibbett D."/>
            <person name="Martinez A.T."/>
            <person name="Grigoriev I.V."/>
        </authorList>
    </citation>
    <scope>NUCLEOTIDE SEQUENCE</scope>
    <source>
        <strain evidence="3">CIRM-BRFM 674</strain>
    </source>
</reference>
<feature type="region of interest" description="Disordered" evidence="1">
    <location>
        <begin position="470"/>
        <end position="558"/>
    </location>
</feature>
<dbReference type="PANTHER" id="PTHR11373:SF4">
    <property type="entry name" value="DEOXYNUCLEOSIDE TRIPHOSPHATE TRIPHOSPHOHYDROLASE SAMHD1"/>
    <property type="match status" value="1"/>
</dbReference>
<dbReference type="GO" id="GO:0005634">
    <property type="term" value="C:nucleus"/>
    <property type="evidence" value="ECO:0007669"/>
    <property type="project" value="TreeGrafter"/>
</dbReference>
<feature type="domain" description="HD/PDEase" evidence="2">
    <location>
        <begin position="71"/>
        <end position="218"/>
    </location>
</feature>
<dbReference type="InterPro" id="IPR045509">
    <property type="entry name" value="HD_assoc_2"/>
</dbReference>
<dbReference type="PANTHER" id="PTHR11373">
    <property type="entry name" value="DEOXYNUCLEOSIDE TRIPHOSPHATE TRIPHOSPHOHYDROLASE"/>
    <property type="match status" value="1"/>
</dbReference>
<dbReference type="Pfam" id="PF01966">
    <property type="entry name" value="HD"/>
    <property type="match status" value="1"/>
</dbReference>
<dbReference type="CDD" id="cd00077">
    <property type="entry name" value="HDc"/>
    <property type="match status" value="1"/>
</dbReference>
<dbReference type="InterPro" id="IPR006674">
    <property type="entry name" value="HD_domain"/>
</dbReference>
<dbReference type="Gene3D" id="1.10.3210.10">
    <property type="entry name" value="Hypothetical protein af1432"/>
    <property type="match status" value="1"/>
</dbReference>
<organism evidence="3 4">
    <name type="scientific">Pholiota conissans</name>
    <dbReference type="NCBI Taxonomy" id="109636"/>
    <lineage>
        <taxon>Eukaryota</taxon>
        <taxon>Fungi</taxon>
        <taxon>Dikarya</taxon>
        <taxon>Basidiomycota</taxon>
        <taxon>Agaricomycotina</taxon>
        <taxon>Agaricomycetes</taxon>
        <taxon>Agaricomycetidae</taxon>
        <taxon>Agaricales</taxon>
        <taxon>Agaricineae</taxon>
        <taxon>Strophariaceae</taxon>
        <taxon>Pholiota</taxon>
    </lineage>
</organism>
<sequence length="558" mass="63536">MHIPREALDDEIGPGDEMDYSCVVQTRDIKDPIHGNIKVYPALARFIDTCEFQRLRNIKQLGTTSFVWPAASHTRFEHSLGVACLARKIATHLRTSQPTLGITDRDIACVEIAGLCHDLGHGPWSHVWDNLFIPAVLKLETPWTHEVGSEMMLEYLLKENKIPMPVEDQEFVKALIAGDHSRVPHEKVYLFDIVANKRNGLDVDKLDYLCRDAHMCSYAINLDTARLIESARVLDDQICYNVKDVNLVYGFFHTRFSMHNTVYNHKTTKSIEYMVIDALSAANEYLGIAKRIFKPEEYVHLSDHILTEIESSKVPELAESRAIIKAMRRRQLYKFVEFKSIEWPFRDVFRKNITPARIMEAVKKILDKRPMGGDVYLDDRTLVSLEESDIIVNFSTRSFGMKEKNPVDFVRFYSKRNPNISSKADRGVITSVIPEYFAEDVLNIFTKKSECVSLVQAGYRELLATLEKQNQQNNMDTESTSGDTVSEIITPPDTDISYPSTPKTGLSRQSSLTPPQQQEGRSTPFSNNALMTLAPPFSAENPPQSPSDTRVTKRRRAE</sequence>
<dbReference type="SUPFAM" id="SSF109604">
    <property type="entry name" value="HD-domain/PDEase-like"/>
    <property type="match status" value="1"/>
</dbReference>
<keyword evidence="4" id="KW-1185">Reference proteome</keyword>
<gene>
    <name evidence="3" type="ORF">BDN70DRAFT_307770</name>
</gene>
<accession>A0A9P6CPF6</accession>
<proteinExistence type="predicted"/>
<dbReference type="InterPro" id="IPR003607">
    <property type="entry name" value="HD/PDEase_dom"/>
</dbReference>
<dbReference type="GO" id="GO:0006203">
    <property type="term" value="P:dGTP catabolic process"/>
    <property type="evidence" value="ECO:0007669"/>
    <property type="project" value="TreeGrafter"/>
</dbReference>
<dbReference type="Pfam" id="PF19276">
    <property type="entry name" value="HD_assoc_2"/>
    <property type="match status" value="1"/>
</dbReference>
<name>A0A9P6CPF6_9AGAR</name>
<dbReference type="OrthoDB" id="9991235at2759"/>
<comment type="caution">
    <text evidence="3">The sequence shown here is derived from an EMBL/GenBank/DDBJ whole genome shotgun (WGS) entry which is preliminary data.</text>
</comment>
<dbReference type="EMBL" id="MU155370">
    <property type="protein sequence ID" value="KAF9474606.1"/>
    <property type="molecule type" value="Genomic_DNA"/>
</dbReference>
<dbReference type="Gene3D" id="3.30.70.2760">
    <property type="match status" value="1"/>
</dbReference>
<evidence type="ECO:0000313" key="4">
    <source>
        <dbReference type="Proteomes" id="UP000807469"/>
    </source>
</evidence>